<evidence type="ECO:0000313" key="4">
    <source>
        <dbReference type="Proteomes" id="UP000769528"/>
    </source>
</evidence>
<dbReference type="GO" id="GO:0015035">
    <property type="term" value="F:protein-disulfide reductase activity"/>
    <property type="evidence" value="ECO:0007669"/>
    <property type="project" value="TreeGrafter"/>
</dbReference>
<dbReference type="PANTHER" id="PTHR45815">
    <property type="entry name" value="PROTEIN DISULFIDE-ISOMERASE A6"/>
    <property type="match status" value="1"/>
</dbReference>
<dbReference type="OrthoDB" id="10264505at2759"/>
<organism evidence="3 4">
    <name type="scientific">Wickerhamomyces mucosus</name>
    <dbReference type="NCBI Taxonomy" id="1378264"/>
    <lineage>
        <taxon>Eukaryota</taxon>
        <taxon>Fungi</taxon>
        <taxon>Dikarya</taxon>
        <taxon>Ascomycota</taxon>
        <taxon>Saccharomycotina</taxon>
        <taxon>Saccharomycetes</taxon>
        <taxon>Phaffomycetales</taxon>
        <taxon>Wickerhamomycetaceae</taxon>
        <taxon>Wickerhamomyces</taxon>
    </lineage>
</organism>
<dbReference type="Proteomes" id="UP000769528">
    <property type="component" value="Unassembled WGS sequence"/>
</dbReference>
<reference evidence="3" key="2">
    <citation type="submission" date="2021-01" db="EMBL/GenBank/DDBJ databases">
        <authorList>
            <person name="Schikora-Tamarit M.A."/>
        </authorList>
    </citation>
    <scope>NUCLEOTIDE SEQUENCE</scope>
    <source>
        <strain evidence="3">CBS6341</strain>
    </source>
</reference>
<dbReference type="Pfam" id="PF00085">
    <property type="entry name" value="Thioredoxin"/>
    <property type="match status" value="2"/>
</dbReference>
<protein>
    <recommendedName>
        <fullName evidence="2">Thioredoxin domain-containing protein</fullName>
    </recommendedName>
</protein>
<comment type="caution">
    <text evidence="3">The sequence shown here is derived from an EMBL/GenBank/DDBJ whole genome shotgun (WGS) entry which is preliminary data.</text>
</comment>
<dbReference type="SUPFAM" id="SSF52833">
    <property type="entry name" value="Thioredoxin-like"/>
    <property type="match status" value="2"/>
</dbReference>
<dbReference type="CDD" id="cd02961">
    <property type="entry name" value="PDI_a_family"/>
    <property type="match status" value="1"/>
</dbReference>
<dbReference type="InterPro" id="IPR013766">
    <property type="entry name" value="Thioredoxin_domain"/>
</dbReference>
<reference evidence="3" key="1">
    <citation type="journal article" date="2021" name="Open Biol.">
        <title>Shared evolutionary footprints suggest mitochondrial oxidative damage underlies multiple complex I losses in fungi.</title>
        <authorList>
            <person name="Schikora-Tamarit M.A."/>
            <person name="Marcet-Houben M."/>
            <person name="Nosek J."/>
            <person name="Gabaldon T."/>
        </authorList>
    </citation>
    <scope>NUCLEOTIDE SEQUENCE</scope>
    <source>
        <strain evidence="3">CBS6341</strain>
    </source>
</reference>
<dbReference type="Gene3D" id="3.40.30.10">
    <property type="entry name" value="Glutaredoxin"/>
    <property type="match status" value="2"/>
</dbReference>
<keyword evidence="1" id="KW-0732">Signal</keyword>
<dbReference type="InterPro" id="IPR036249">
    <property type="entry name" value="Thioredoxin-like_sf"/>
</dbReference>
<accession>A0A9P8PR55</accession>
<evidence type="ECO:0000256" key="1">
    <source>
        <dbReference type="SAM" id="SignalP"/>
    </source>
</evidence>
<name>A0A9P8PR55_9ASCO</name>
<evidence type="ECO:0000259" key="2">
    <source>
        <dbReference type="PROSITE" id="PS51352"/>
    </source>
</evidence>
<feature type="chain" id="PRO_5040401621" description="Thioredoxin domain-containing protein" evidence="1">
    <location>
        <begin position="22"/>
        <end position="311"/>
    </location>
</feature>
<sequence length="311" mass="36358">MNFRSLIFIIALLSILNNCFLLTDTGIVIADDSNFRSVLDREGSEYSLVYFYRDGCIHCSNFKPTYNQLSELYSDTNLQLVHVDAKINRNIQNSIQIKSFPTIMLYDQNVHRFKWTYKGDRSIYDLVNFLEKHTKISPKLPEKTVIRVNDLSEYKSIIDENSKSSKGLIITFTAPWLQDWDSDLNTYEKLSKKFGDKLKFVVIDGTSEESSDLTSLFKISHFPTFIYKENIKDENFIILENFKGINEEILEAIISKKIGHNFESLEALKVAKLEGNVENEKERRKYGISYEEKPSERNFDDDELFKRLREL</sequence>
<dbReference type="PROSITE" id="PS51352">
    <property type="entry name" value="THIOREDOXIN_2"/>
    <property type="match status" value="1"/>
</dbReference>
<dbReference type="EMBL" id="JAEUBF010000681">
    <property type="protein sequence ID" value="KAH3675999.1"/>
    <property type="molecule type" value="Genomic_DNA"/>
</dbReference>
<dbReference type="GO" id="GO:0005788">
    <property type="term" value="C:endoplasmic reticulum lumen"/>
    <property type="evidence" value="ECO:0007669"/>
    <property type="project" value="TreeGrafter"/>
</dbReference>
<feature type="signal peptide" evidence="1">
    <location>
        <begin position="1"/>
        <end position="21"/>
    </location>
</feature>
<dbReference type="AlphaFoldDB" id="A0A9P8PR55"/>
<dbReference type="GO" id="GO:0034976">
    <property type="term" value="P:response to endoplasmic reticulum stress"/>
    <property type="evidence" value="ECO:0007669"/>
    <property type="project" value="TreeGrafter"/>
</dbReference>
<feature type="domain" description="Thioredoxin" evidence="2">
    <location>
        <begin position="11"/>
        <end position="135"/>
    </location>
</feature>
<gene>
    <name evidence="3" type="ORF">WICMUC_002295</name>
</gene>
<keyword evidence="4" id="KW-1185">Reference proteome</keyword>
<dbReference type="PANTHER" id="PTHR45815:SF3">
    <property type="entry name" value="PROTEIN DISULFIDE-ISOMERASE A6"/>
    <property type="match status" value="1"/>
</dbReference>
<evidence type="ECO:0000313" key="3">
    <source>
        <dbReference type="EMBL" id="KAH3675999.1"/>
    </source>
</evidence>
<proteinExistence type="predicted"/>